<evidence type="ECO:0000313" key="2">
    <source>
        <dbReference type="Proteomes" id="UP000188354"/>
    </source>
</evidence>
<protein>
    <recommendedName>
        <fullName evidence="3">ACT domain-containing protein</fullName>
    </recommendedName>
</protein>
<dbReference type="AlphaFoldDB" id="A0A4P1QXD1"/>
<proteinExistence type="predicted"/>
<dbReference type="EMBL" id="CM007375">
    <property type="protein sequence ID" value="OIV96898.1"/>
    <property type="molecule type" value="Genomic_DNA"/>
</dbReference>
<feature type="non-terminal residue" evidence="1">
    <location>
        <position position="1"/>
    </location>
</feature>
<organism evidence="1 2">
    <name type="scientific">Lupinus angustifolius</name>
    <name type="common">Narrow-leaved blue lupine</name>
    <dbReference type="NCBI Taxonomy" id="3871"/>
    <lineage>
        <taxon>Eukaryota</taxon>
        <taxon>Viridiplantae</taxon>
        <taxon>Streptophyta</taxon>
        <taxon>Embryophyta</taxon>
        <taxon>Tracheophyta</taxon>
        <taxon>Spermatophyta</taxon>
        <taxon>Magnoliopsida</taxon>
        <taxon>eudicotyledons</taxon>
        <taxon>Gunneridae</taxon>
        <taxon>Pentapetalae</taxon>
        <taxon>rosids</taxon>
        <taxon>fabids</taxon>
        <taxon>Fabales</taxon>
        <taxon>Fabaceae</taxon>
        <taxon>Papilionoideae</taxon>
        <taxon>50 kb inversion clade</taxon>
        <taxon>genistoids sensu lato</taxon>
        <taxon>core genistoids</taxon>
        <taxon>Genisteae</taxon>
        <taxon>Lupinus</taxon>
    </lineage>
</organism>
<reference evidence="1 2" key="1">
    <citation type="journal article" date="2017" name="Plant Biotechnol. J.">
        <title>A comprehensive draft genome sequence for lupin (Lupinus angustifolius), an emerging health food: insights into plant-microbe interactions and legume evolution.</title>
        <authorList>
            <person name="Hane J.K."/>
            <person name="Ming Y."/>
            <person name="Kamphuis L.G."/>
            <person name="Nelson M.N."/>
            <person name="Garg G."/>
            <person name="Atkins C.A."/>
            <person name="Bayer P.E."/>
            <person name="Bravo A."/>
            <person name="Bringans S."/>
            <person name="Cannon S."/>
            <person name="Edwards D."/>
            <person name="Foley R."/>
            <person name="Gao L.L."/>
            <person name="Harrison M.J."/>
            <person name="Huang W."/>
            <person name="Hurgobin B."/>
            <person name="Li S."/>
            <person name="Liu C.W."/>
            <person name="McGrath A."/>
            <person name="Morahan G."/>
            <person name="Murray J."/>
            <person name="Weller J."/>
            <person name="Jian J."/>
            <person name="Singh K.B."/>
        </authorList>
    </citation>
    <scope>NUCLEOTIDE SEQUENCE [LARGE SCALE GENOMIC DNA]</scope>
    <source>
        <strain evidence="2">cv. Tanjil</strain>
        <tissue evidence="1">Whole plant</tissue>
    </source>
</reference>
<accession>A0A4P1QXD1</accession>
<evidence type="ECO:0008006" key="3">
    <source>
        <dbReference type="Google" id="ProtNLM"/>
    </source>
</evidence>
<dbReference type="Proteomes" id="UP000188354">
    <property type="component" value="Chromosome LG15"/>
</dbReference>
<name>A0A4P1QXD1_LUPAN</name>
<dbReference type="Gramene" id="OIV96898">
    <property type="protein sequence ID" value="OIV96898"/>
    <property type="gene ID" value="TanjilG_00480"/>
</dbReference>
<gene>
    <name evidence="1" type="ORF">TanjilG_00480</name>
</gene>
<keyword evidence="2" id="KW-1185">Reference proteome</keyword>
<evidence type="ECO:0000313" key="1">
    <source>
        <dbReference type="EMBL" id="OIV96898.1"/>
    </source>
</evidence>
<sequence length="57" mass="6452">EVRLEQIDAIKLLVKIIIENKSGSIKKLMEDMNLLGFELIDTNVITTKGALFIEDCM</sequence>